<dbReference type="VEuPathDB" id="FungiDB:PLEOSDRAFT_1109015"/>
<dbReference type="STRING" id="1137138.A0A067N6C8"/>
<name>A0A067N6C8_PLEO1</name>
<protein>
    <submittedName>
        <fullName evidence="1">Uncharacterized protein</fullName>
    </submittedName>
</protein>
<dbReference type="OrthoDB" id="3270019at2759"/>
<proteinExistence type="predicted"/>
<organism evidence="1 2">
    <name type="scientific">Pleurotus ostreatus (strain PC15)</name>
    <name type="common">Oyster mushroom</name>
    <dbReference type="NCBI Taxonomy" id="1137138"/>
    <lineage>
        <taxon>Eukaryota</taxon>
        <taxon>Fungi</taxon>
        <taxon>Dikarya</taxon>
        <taxon>Basidiomycota</taxon>
        <taxon>Agaricomycotina</taxon>
        <taxon>Agaricomycetes</taxon>
        <taxon>Agaricomycetidae</taxon>
        <taxon>Agaricales</taxon>
        <taxon>Pleurotineae</taxon>
        <taxon>Pleurotaceae</taxon>
        <taxon>Pleurotus</taxon>
    </lineage>
</organism>
<dbReference type="Proteomes" id="UP000027073">
    <property type="component" value="Unassembled WGS sequence"/>
</dbReference>
<evidence type="ECO:0000313" key="2">
    <source>
        <dbReference type="Proteomes" id="UP000027073"/>
    </source>
</evidence>
<reference evidence="2" key="1">
    <citation type="journal article" date="2014" name="Proc. Natl. Acad. Sci. U.S.A.">
        <title>Extensive sampling of basidiomycete genomes demonstrates inadequacy of the white-rot/brown-rot paradigm for wood decay fungi.</title>
        <authorList>
            <person name="Riley R."/>
            <person name="Salamov A.A."/>
            <person name="Brown D.W."/>
            <person name="Nagy L.G."/>
            <person name="Floudas D."/>
            <person name="Held B.W."/>
            <person name="Levasseur A."/>
            <person name="Lombard V."/>
            <person name="Morin E."/>
            <person name="Otillar R."/>
            <person name="Lindquist E.A."/>
            <person name="Sun H."/>
            <person name="LaButti K.M."/>
            <person name="Schmutz J."/>
            <person name="Jabbour D."/>
            <person name="Luo H."/>
            <person name="Baker S.E."/>
            <person name="Pisabarro A.G."/>
            <person name="Walton J.D."/>
            <person name="Blanchette R.A."/>
            <person name="Henrissat B."/>
            <person name="Martin F."/>
            <person name="Cullen D."/>
            <person name="Hibbett D.S."/>
            <person name="Grigoriev I.V."/>
        </authorList>
    </citation>
    <scope>NUCLEOTIDE SEQUENCE [LARGE SCALE GENOMIC DNA]</scope>
    <source>
        <strain evidence="2">PC15</strain>
    </source>
</reference>
<accession>A0A067N6C8</accession>
<evidence type="ECO:0000313" key="1">
    <source>
        <dbReference type="EMBL" id="KDQ23369.1"/>
    </source>
</evidence>
<dbReference type="HOGENOM" id="CLU_488443_0_0_1"/>
<gene>
    <name evidence="1" type="ORF">PLEOSDRAFT_1109015</name>
</gene>
<dbReference type="AlphaFoldDB" id="A0A067N6C8"/>
<dbReference type="EMBL" id="KL198013">
    <property type="protein sequence ID" value="KDQ23369.1"/>
    <property type="molecule type" value="Genomic_DNA"/>
</dbReference>
<sequence length="558" mass="63242">MYLFPFSSKKRKAESYQSIYNEQIIQIPLDCFLSVATCGSAETLGELAETCFQKNDFKDLIYHLSPQSLPPSLAISAVPSKERLGYVCTSVRYITGRVYTEEQILEITSLKDIVMLDCSLDDIPDCVEKWYANIGIETSSAIPKDSYIKAFAGEYISEDHVVLHQVMDDMANFTYSHFLPMVQLSGMGKSKAVLKVLEDRVILQACIRPSDESQGNAVPAQDQQVYCYLTSATKGKDCKNYFAPFLVALFRSTFKIMHKHGLEDEKPAAEHFLTVFTDNCTCCQFWEDMVTTAEELRGGQVTVSCLEFYAPKEEMSKKYQQGFPLFLCLHKVHSLFRTSDIASKEPTLCFQLRSATSPHIGTSFRHGPSAREAESDLHPPFCLLPLDVHCRKALLKRNQISLEECNRIDFITTFGHPLWRTFFNVNGPDLPHLMDMVKTKILCWGWPEIEGKSPGAAAILTILSLRLYLTATVTPVGRAAQRNFLLRFAEIDSKPYFRFWDHVIGHIAKHENHGGHIGKLIGHTFSIDTMERVILEKYLSEAADPLRFGKPIKVLDYY</sequence>
<dbReference type="InParanoid" id="A0A067N6C8"/>